<sequence length="269" mass="29496">MNALWEYCGKGRHCPAVQHGSALCRAAARSRALLALLAALLLLALAALGCSRAPDDSRSTLKVSGDFSTPFQVQINNFVRRQPPAVYVAPRESLNRRPRALFVPLRMVQQIADPVSFSTAFSRQIWQVWLSLNAFQTLEYAADAGPYEPNRAMALARKRGAEMVVGGYINHYMDGGSGGTSSLSLALEIYDVRTGVLLWSMAQGGLMEARQVHDFYLFSIKERNPGDPAGFIARSLAWDMGREVLTWVDPDAVPPKTSLWDSVFGGSAF</sequence>
<reference evidence="2" key="1">
    <citation type="submission" date="2016-10" db="EMBL/GenBank/DDBJ databases">
        <authorList>
            <person name="Varghese N."/>
            <person name="Submissions S."/>
        </authorList>
    </citation>
    <scope>NUCLEOTIDE SEQUENCE [LARGE SCALE GENOMIC DNA]</scope>
    <source>
        <strain evidence="2">KHC7</strain>
    </source>
</reference>
<name>A0A1G7HWM0_9BACT</name>
<dbReference type="AlphaFoldDB" id="A0A1G7HWM0"/>
<organism evidence="1 2">
    <name type="scientific">Desulfovibrio legallii</name>
    <dbReference type="NCBI Taxonomy" id="571438"/>
    <lineage>
        <taxon>Bacteria</taxon>
        <taxon>Pseudomonadati</taxon>
        <taxon>Thermodesulfobacteriota</taxon>
        <taxon>Desulfovibrionia</taxon>
        <taxon>Desulfovibrionales</taxon>
        <taxon>Desulfovibrionaceae</taxon>
        <taxon>Desulfovibrio</taxon>
    </lineage>
</organism>
<keyword evidence="2" id="KW-1185">Reference proteome</keyword>
<evidence type="ECO:0008006" key="3">
    <source>
        <dbReference type="Google" id="ProtNLM"/>
    </source>
</evidence>
<gene>
    <name evidence="1" type="ORF">SAMN05192586_10161</name>
</gene>
<evidence type="ECO:0000313" key="2">
    <source>
        <dbReference type="Proteomes" id="UP000199355"/>
    </source>
</evidence>
<dbReference type="RefSeq" id="WP_257243068.1">
    <property type="nucleotide sequence ID" value="NZ_FNBX01000001.1"/>
</dbReference>
<dbReference type="STRING" id="571438.SAMN05192586_10161"/>
<evidence type="ECO:0000313" key="1">
    <source>
        <dbReference type="EMBL" id="SDF04870.1"/>
    </source>
</evidence>
<dbReference type="Proteomes" id="UP000199355">
    <property type="component" value="Unassembled WGS sequence"/>
</dbReference>
<dbReference type="EMBL" id="FNBX01000001">
    <property type="protein sequence ID" value="SDF04870.1"/>
    <property type="molecule type" value="Genomic_DNA"/>
</dbReference>
<accession>A0A1G7HWM0</accession>
<proteinExistence type="predicted"/>
<protein>
    <recommendedName>
        <fullName evidence="3">Lipoprotein</fullName>
    </recommendedName>
</protein>